<dbReference type="InterPro" id="IPR003489">
    <property type="entry name" value="RHF/RaiA"/>
</dbReference>
<dbReference type="InterPro" id="IPR036567">
    <property type="entry name" value="RHF-like"/>
</dbReference>
<dbReference type="EMBL" id="QKYV01000002">
    <property type="protein sequence ID" value="PZW42552.1"/>
    <property type="molecule type" value="Genomic_DNA"/>
</dbReference>
<reference evidence="1 2" key="1">
    <citation type="submission" date="2018-06" db="EMBL/GenBank/DDBJ databases">
        <title>Genomic Encyclopedia of Archaeal and Bacterial Type Strains, Phase II (KMG-II): from individual species to whole genera.</title>
        <authorList>
            <person name="Goeker M."/>
        </authorList>
    </citation>
    <scope>NUCLEOTIDE SEQUENCE [LARGE SCALE GENOMIC DNA]</scope>
    <source>
        <strain evidence="1 2">DSM 15361</strain>
    </source>
</reference>
<dbReference type="Proteomes" id="UP000249542">
    <property type="component" value="Unassembled WGS sequence"/>
</dbReference>
<comment type="caution">
    <text evidence="1">The sequence shown here is derived from an EMBL/GenBank/DDBJ whole genome shotgun (WGS) entry which is preliminary data.</text>
</comment>
<dbReference type="Gene3D" id="3.30.160.100">
    <property type="entry name" value="Ribosome hibernation promotion factor-like"/>
    <property type="match status" value="1"/>
</dbReference>
<proteinExistence type="predicted"/>
<accession>A0A2W7IAI9</accession>
<gene>
    <name evidence="1" type="ORF">LX95_00866</name>
</gene>
<protein>
    <submittedName>
        <fullName evidence="1">Putative sigma-54 modulation protein</fullName>
    </submittedName>
</protein>
<dbReference type="AlphaFoldDB" id="A0A2W7IAI9"/>
<dbReference type="SUPFAM" id="SSF69754">
    <property type="entry name" value="Ribosome binding protein Y (YfiA homologue)"/>
    <property type="match status" value="1"/>
</dbReference>
<evidence type="ECO:0000313" key="1">
    <source>
        <dbReference type="EMBL" id="PZW42552.1"/>
    </source>
</evidence>
<name>A0A2W7IAI9_9FLAO</name>
<dbReference type="NCBIfam" id="TIGR00741">
    <property type="entry name" value="yfiA"/>
    <property type="match status" value="1"/>
</dbReference>
<dbReference type="Pfam" id="PF02482">
    <property type="entry name" value="Ribosomal_S30AE"/>
    <property type="match status" value="1"/>
</dbReference>
<evidence type="ECO:0000313" key="2">
    <source>
        <dbReference type="Proteomes" id="UP000249542"/>
    </source>
</evidence>
<dbReference type="RefSeq" id="WP_111540205.1">
    <property type="nucleotide sequence ID" value="NZ_QKYV01000002.1"/>
</dbReference>
<organism evidence="1 2">
    <name type="scientific">Mesonia algae</name>
    <dbReference type="NCBI Taxonomy" id="213248"/>
    <lineage>
        <taxon>Bacteria</taxon>
        <taxon>Pseudomonadati</taxon>
        <taxon>Bacteroidota</taxon>
        <taxon>Flavobacteriia</taxon>
        <taxon>Flavobacteriales</taxon>
        <taxon>Flavobacteriaceae</taxon>
        <taxon>Mesonia</taxon>
    </lineage>
</organism>
<keyword evidence="2" id="KW-1185">Reference proteome</keyword>
<sequence length="100" mass="11504">MDINFNYVHVKASTRLEEVVTEKINKLKTRFDFLVGAEVYFKTENSSSTDEGRICEIKLSLPGPLVFASANEENFDMAISKCTNEIKTQLQKRKEKMQTH</sequence>